<name>A0A8J3CHQ3_9PSEU</name>
<reference evidence="1" key="1">
    <citation type="journal article" date="2014" name="Int. J. Syst. Evol. Microbiol.">
        <title>Complete genome sequence of Corynebacterium casei LMG S-19264T (=DSM 44701T), isolated from a smear-ripened cheese.</title>
        <authorList>
            <consortium name="US DOE Joint Genome Institute (JGI-PGF)"/>
            <person name="Walter F."/>
            <person name="Albersmeier A."/>
            <person name="Kalinowski J."/>
            <person name="Ruckert C."/>
        </authorList>
    </citation>
    <scope>NUCLEOTIDE SEQUENCE</scope>
    <source>
        <strain evidence="1">CGMCC 4.5737</strain>
    </source>
</reference>
<proteinExistence type="predicted"/>
<gene>
    <name evidence="1" type="ORF">GCM10012275_43710</name>
</gene>
<protein>
    <recommendedName>
        <fullName evidence="3">YbaB/EbfC DNA-binding family protein</fullName>
    </recommendedName>
</protein>
<dbReference type="Proteomes" id="UP000637578">
    <property type="component" value="Unassembled WGS sequence"/>
</dbReference>
<organism evidence="1 2">
    <name type="scientific">Longimycelium tulufanense</name>
    <dbReference type="NCBI Taxonomy" id="907463"/>
    <lineage>
        <taxon>Bacteria</taxon>
        <taxon>Bacillati</taxon>
        <taxon>Actinomycetota</taxon>
        <taxon>Actinomycetes</taxon>
        <taxon>Pseudonocardiales</taxon>
        <taxon>Pseudonocardiaceae</taxon>
        <taxon>Longimycelium</taxon>
    </lineage>
</organism>
<dbReference type="EMBL" id="BMMK01000022">
    <property type="protein sequence ID" value="GGM68458.1"/>
    <property type="molecule type" value="Genomic_DNA"/>
</dbReference>
<sequence length="245" mass="26250">MTDDLMRELVQLQRYATGLQELMAEANAEAPSRTTGTDHTGVIQVGLGADGLPEAIRVQQGWERRLEPARVGEAVVEAAQVALGERMASWTIRLRDIGWQAQVERLQQGDEPPAPPVPGEVPPALRRAVDQARPRPLGDLAEDMIAAFDHVEQMTPPAVATATGSAAAGKLTLTLSRAGLVSCVAEPHWVARQTATMLTNALGEALAGARTALARTIEPHHPTGALERFLAETLAVLRDPHRLAE</sequence>
<evidence type="ECO:0000313" key="1">
    <source>
        <dbReference type="EMBL" id="GGM68458.1"/>
    </source>
</evidence>
<keyword evidence="2" id="KW-1185">Reference proteome</keyword>
<evidence type="ECO:0008006" key="3">
    <source>
        <dbReference type="Google" id="ProtNLM"/>
    </source>
</evidence>
<dbReference type="RefSeq" id="WP_189060270.1">
    <property type="nucleotide sequence ID" value="NZ_BMMK01000022.1"/>
</dbReference>
<comment type="caution">
    <text evidence="1">The sequence shown here is derived from an EMBL/GenBank/DDBJ whole genome shotgun (WGS) entry which is preliminary data.</text>
</comment>
<reference evidence="1" key="2">
    <citation type="submission" date="2020-09" db="EMBL/GenBank/DDBJ databases">
        <authorList>
            <person name="Sun Q."/>
            <person name="Zhou Y."/>
        </authorList>
    </citation>
    <scope>NUCLEOTIDE SEQUENCE</scope>
    <source>
        <strain evidence="1">CGMCC 4.5737</strain>
    </source>
</reference>
<dbReference type="AlphaFoldDB" id="A0A8J3CHQ3"/>
<evidence type="ECO:0000313" key="2">
    <source>
        <dbReference type="Proteomes" id="UP000637578"/>
    </source>
</evidence>
<accession>A0A8J3CHQ3</accession>